<dbReference type="PANTHER" id="PTHR12482:SF65">
    <property type="entry name" value="ESTERASE, PUTATIVE (AFU_ORTHOLOGUE AFUA_3G12320)-RELATED"/>
    <property type="match status" value="1"/>
</dbReference>
<feature type="region of interest" description="Disordered" evidence="2">
    <location>
        <begin position="339"/>
        <end position="363"/>
    </location>
</feature>
<feature type="compositionally biased region" description="Basic and acidic residues" evidence="2">
    <location>
        <begin position="302"/>
        <end position="315"/>
    </location>
</feature>
<dbReference type="PANTHER" id="PTHR12482">
    <property type="entry name" value="LIPASE ROG1-RELATED-RELATED"/>
    <property type="match status" value="1"/>
</dbReference>
<dbReference type="GO" id="GO:0004622">
    <property type="term" value="F:phosphatidylcholine lysophospholipase activity"/>
    <property type="evidence" value="ECO:0007669"/>
    <property type="project" value="TreeGrafter"/>
</dbReference>
<evidence type="ECO:0000256" key="3">
    <source>
        <dbReference type="SAM" id="Phobius"/>
    </source>
</evidence>
<evidence type="ECO:0000313" key="5">
    <source>
        <dbReference type="EMBL" id="OZJ05460.1"/>
    </source>
</evidence>
<dbReference type="InterPro" id="IPR007751">
    <property type="entry name" value="DUF676_lipase-like"/>
</dbReference>
<dbReference type="InterPro" id="IPR029058">
    <property type="entry name" value="AB_hydrolase_fold"/>
</dbReference>
<reference evidence="5 6" key="1">
    <citation type="journal article" date="2017" name="Mycologia">
        <title>Bifiguratus adelaidae, gen. et sp. nov., a new member of Mucoromycotina in endophytic and soil-dwelling habitats.</title>
        <authorList>
            <person name="Torres-Cruz T.J."/>
            <person name="Billingsley Tobias T.L."/>
            <person name="Almatruk M."/>
            <person name="Hesse C."/>
            <person name="Kuske C.R."/>
            <person name="Desiro A."/>
            <person name="Benucci G.M."/>
            <person name="Bonito G."/>
            <person name="Stajich J.E."/>
            <person name="Dunlap C."/>
            <person name="Arnold A.E."/>
            <person name="Porras-Alfaro A."/>
        </authorList>
    </citation>
    <scope>NUCLEOTIDE SEQUENCE [LARGE SCALE GENOMIC DNA]</scope>
    <source>
        <strain evidence="5 6">AZ0501</strain>
    </source>
</reference>
<comment type="similarity">
    <text evidence="1">Belongs to the putative lipase ROG1 family.</text>
</comment>
<evidence type="ECO:0000259" key="4">
    <source>
        <dbReference type="Pfam" id="PF05057"/>
    </source>
</evidence>
<evidence type="ECO:0000313" key="6">
    <source>
        <dbReference type="Proteomes" id="UP000242875"/>
    </source>
</evidence>
<organism evidence="5 6">
    <name type="scientific">Bifiguratus adelaidae</name>
    <dbReference type="NCBI Taxonomy" id="1938954"/>
    <lineage>
        <taxon>Eukaryota</taxon>
        <taxon>Fungi</taxon>
        <taxon>Fungi incertae sedis</taxon>
        <taxon>Mucoromycota</taxon>
        <taxon>Mucoromycotina</taxon>
        <taxon>Endogonomycetes</taxon>
        <taxon>Endogonales</taxon>
        <taxon>Endogonales incertae sedis</taxon>
        <taxon>Bifiguratus</taxon>
    </lineage>
</organism>
<dbReference type="Proteomes" id="UP000242875">
    <property type="component" value="Unassembled WGS sequence"/>
</dbReference>
<gene>
    <name evidence="5" type="ORF">BZG36_01665</name>
</gene>
<evidence type="ECO:0000256" key="2">
    <source>
        <dbReference type="SAM" id="MobiDB-lite"/>
    </source>
</evidence>
<dbReference type="Pfam" id="PF05057">
    <property type="entry name" value="DUF676"/>
    <property type="match status" value="1"/>
</dbReference>
<sequence length="429" mass="48489">MKQVHLVVLCHGLWGNKSHLDYISKTLSKAHGEGVHVLNCKSNESAFTYDGIAICGQRLVEEIYHGYDDLIEKEYNVTSISILGYSLGGLISRYAIGVLYQDGFFDKVKPMHFYTFATPHLGVRSPNKTNMAKVFNYLCARMLSHTGEQLQLADADEAGKPLLLAMAEPDSTYYRGLSQFATRTLYANVQDDRSVPFWTGAIEESDPFTKIRELDLTFDQDYESVVTAFSKADPIPPEPIPTLRQITNKILFTTLVIFVFPLWFFVACSTITVQSLSSRVRVRKLLAKGLYSTRFITQRRPSTKEERAQESESHENNQTSNVVDDTVLIPVLEAVNRPGQQEPETNQHTSPHTSFTPTRSQLADNSVTPLPLTQIQQDIARHLNRLGWNKYFVKIDAFNAHGAIVVRTRRFDHDQGKAVVQHFVDAFVL</sequence>
<keyword evidence="3" id="KW-0812">Transmembrane</keyword>
<keyword evidence="3" id="KW-0472">Membrane</keyword>
<dbReference type="AlphaFoldDB" id="A0A261Y4A1"/>
<evidence type="ECO:0000256" key="1">
    <source>
        <dbReference type="ARBA" id="ARBA00007920"/>
    </source>
</evidence>
<dbReference type="GO" id="GO:0047372">
    <property type="term" value="F:monoacylglycerol lipase activity"/>
    <property type="evidence" value="ECO:0007669"/>
    <property type="project" value="TreeGrafter"/>
</dbReference>
<dbReference type="Gene3D" id="3.40.50.1820">
    <property type="entry name" value="alpha/beta hydrolase"/>
    <property type="match status" value="1"/>
</dbReference>
<protein>
    <recommendedName>
        <fullName evidence="4">DUF676 domain-containing protein</fullName>
    </recommendedName>
</protein>
<dbReference type="EMBL" id="MVBO01000015">
    <property type="protein sequence ID" value="OZJ05460.1"/>
    <property type="molecule type" value="Genomic_DNA"/>
</dbReference>
<keyword evidence="6" id="KW-1185">Reference proteome</keyword>
<dbReference type="InterPro" id="IPR044294">
    <property type="entry name" value="Lipase-like"/>
</dbReference>
<dbReference type="SUPFAM" id="SSF53474">
    <property type="entry name" value="alpha/beta-Hydrolases"/>
    <property type="match status" value="1"/>
</dbReference>
<feature type="region of interest" description="Disordered" evidence="2">
    <location>
        <begin position="298"/>
        <end position="320"/>
    </location>
</feature>
<name>A0A261Y4A1_9FUNG</name>
<feature type="domain" description="DUF676" evidence="4">
    <location>
        <begin position="2"/>
        <end position="199"/>
    </location>
</feature>
<dbReference type="OrthoDB" id="273452at2759"/>
<accession>A0A261Y4A1</accession>
<keyword evidence="3" id="KW-1133">Transmembrane helix</keyword>
<feature type="transmembrane region" description="Helical" evidence="3">
    <location>
        <begin position="250"/>
        <end position="273"/>
    </location>
</feature>
<proteinExistence type="inferred from homology"/>
<comment type="caution">
    <text evidence="5">The sequence shown here is derived from an EMBL/GenBank/DDBJ whole genome shotgun (WGS) entry which is preliminary data.</text>
</comment>
<dbReference type="GO" id="GO:0005811">
    <property type="term" value="C:lipid droplet"/>
    <property type="evidence" value="ECO:0007669"/>
    <property type="project" value="TreeGrafter"/>
</dbReference>